<organism evidence="1 2">
    <name type="scientific">Taklimakanibacter albus</name>
    <dbReference type="NCBI Taxonomy" id="2800327"/>
    <lineage>
        <taxon>Bacteria</taxon>
        <taxon>Pseudomonadati</taxon>
        <taxon>Pseudomonadota</taxon>
        <taxon>Alphaproteobacteria</taxon>
        <taxon>Hyphomicrobiales</taxon>
        <taxon>Aestuariivirgaceae</taxon>
        <taxon>Taklimakanibacter</taxon>
    </lineage>
</organism>
<name>A0ACC5R7V2_9HYPH</name>
<dbReference type="EMBL" id="JAENHL010000007">
    <property type="protein sequence ID" value="MBK1868690.1"/>
    <property type="molecule type" value="Genomic_DNA"/>
</dbReference>
<evidence type="ECO:0000313" key="2">
    <source>
        <dbReference type="Proteomes" id="UP000616151"/>
    </source>
</evidence>
<reference evidence="1" key="1">
    <citation type="submission" date="2021-01" db="EMBL/GenBank/DDBJ databases">
        <authorList>
            <person name="Sun Q."/>
        </authorList>
    </citation>
    <scope>NUCLEOTIDE SEQUENCE</scope>
    <source>
        <strain evidence="1">YIM B02566</strain>
    </source>
</reference>
<keyword evidence="2" id="KW-1185">Reference proteome</keyword>
<protein>
    <submittedName>
        <fullName evidence="1">ABC transporter permease</fullName>
    </submittedName>
</protein>
<gene>
    <name evidence="1" type="ORF">JHL16_20205</name>
</gene>
<sequence length="266" mass="29106">MKVSRLVQCIAWAVLAFLVLPSLLIAFMSFGTDPYLRFPPRGFTFDWYRLYFSDADWQSATLFSLKIAIVAAVIAAAISLSTAFGLERVSNPRLKESLRLVLLSPTVVPGIVSALAFYKLFSAVGLTGTFLGFVVAHTILATPFAYLCISSQLHAYDRTLETAARGLGATRLQTFIHVTLPLLSPSIVIGAIFSFLVSFDEAVVSFFISDTQGKTLPRKMFEDIDFSVSPVLAAVATTITVGTILLLAVITILQNRMKRIPSQQKE</sequence>
<proteinExistence type="predicted"/>
<comment type="caution">
    <text evidence="1">The sequence shown here is derived from an EMBL/GenBank/DDBJ whole genome shotgun (WGS) entry which is preliminary data.</text>
</comment>
<dbReference type="Proteomes" id="UP000616151">
    <property type="component" value="Unassembled WGS sequence"/>
</dbReference>
<evidence type="ECO:0000313" key="1">
    <source>
        <dbReference type="EMBL" id="MBK1868690.1"/>
    </source>
</evidence>
<accession>A0ACC5R7V2</accession>